<evidence type="ECO:0000259" key="1">
    <source>
        <dbReference type="Pfam" id="PF13480"/>
    </source>
</evidence>
<sequence length="379" mass="40913">MLDVETLQPADLAPADLALWRAFAEADPALASPLLGPDFTLAVGKVREDARVAVIRRGGEIVGFLPHHRRPGGVARPIGAPLSDYHGLVAKPGVEIDAGQVLRAADLAVFRYTGLVDPADAFAAQATIPAYVIDIGDDVDAYLEAIRSGSPKKIKNYRRLDNKLAREMGELVLTADDVSQEAFDQLIAWKREQIERTGIHDFLRPEWTRGLFQSLFETRQGDFRGLMINLYAGGQLVAGHFGVRQGAVYHPWIASNNPAFAAWSPGQIFFMRAIAAMPGLGLTRYDLGPGSDHYKHSYGLTQTLIADGAATASSMAGRVAHSVEGVWALAGANGEGPVARLRRRMDIITSTELTMGGRVKGLVDAVASQGRRRNAIVEV</sequence>
<proteinExistence type="predicted"/>
<dbReference type="InterPro" id="IPR038740">
    <property type="entry name" value="BioF2-like_GNAT_dom"/>
</dbReference>
<evidence type="ECO:0000313" key="2">
    <source>
        <dbReference type="EMBL" id="MBI1683703.1"/>
    </source>
</evidence>
<evidence type="ECO:0000313" key="3">
    <source>
        <dbReference type="Proteomes" id="UP000639859"/>
    </source>
</evidence>
<dbReference type="Proteomes" id="UP000639859">
    <property type="component" value="Unassembled WGS sequence"/>
</dbReference>
<dbReference type="SUPFAM" id="SSF55729">
    <property type="entry name" value="Acyl-CoA N-acyltransferases (Nat)"/>
    <property type="match status" value="1"/>
</dbReference>
<name>A0ABS0SVT2_9CAUL</name>
<gene>
    <name evidence="2" type="ORF">I4Q42_08490</name>
</gene>
<comment type="caution">
    <text evidence="2">The sequence shown here is derived from an EMBL/GenBank/DDBJ whole genome shotgun (WGS) entry which is preliminary data.</text>
</comment>
<dbReference type="InterPro" id="IPR016181">
    <property type="entry name" value="Acyl_CoA_acyltransferase"/>
</dbReference>
<keyword evidence="3" id="KW-1185">Reference proteome</keyword>
<dbReference type="EMBL" id="JADWOX010000004">
    <property type="protein sequence ID" value="MBI1683703.1"/>
    <property type="molecule type" value="Genomic_DNA"/>
</dbReference>
<dbReference type="Gene3D" id="3.40.630.30">
    <property type="match status" value="1"/>
</dbReference>
<protein>
    <submittedName>
        <fullName evidence="2">GNAT family N-acetyltransferase</fullName>
    </submittedName>
</protein>
<accession>A0ABS0SVT2</accession>
<organism evidence="2 3">
    <name type="scientific">Caulobacter hibisci</name>
    <dbReference type="NCBI Taxonomy" id="2035993"/>
    <lineage>
        <taxon>Bacteria</taxon>
        <taxon>Pseudomonadati</taxon>
        <taxon>Pseudomonadota</taxon>
        <taxon>Alphaproteobacteria</taxon>
        <taxon>Caulobacterales</taxon>
        <taxon>Caulobacteraceae</taxon>
        <taxon>Caulobacter</taxon>
    </lineage>
</organism>
<dbReference type="RefSeq" id="WP_198575634.1">
    <property type="nucleotide sequence ID" value="NZ_JADWOX010000004.1"/>
</dbReference>
<reference evidence="2 3" key="1">
    <citation type="submission" date="2020-11" db="EMBL/GenBank/DDBJ databases">
        <title>genome sequence of strain KACC 18849.</title>
        <authorList>
            <person name="Gao J."/>
            <person name="Zhang X."/>
        </authorList>
    </citation>
    <scope>NUCLEOTIDE SEQUENCE [LARGE SCALE GENOMIC DNA]</scope>
    <source>
        <strain evidence="2 3">KACC 18849</strain>
    </source>
</reference>
<feature type="domain" description="BioF2-like acetyltransferase" evidence="1">
    <location>
        <begin position="152"/>
        <end position="296"/>
    </location>
</feature>
<dbReference type="Pfam" id="PF13480">
    <property type="entry name" value="Acetyltransf_6"/>
    <property type="match status" value="1"/>
</dbReference>